<reference evidence="2 3" key="1">
    <citation type="journal article" date="2014" name="Curr. Biol.">
        <title>The genome of the clonal raider ant Cerapachys biroi.</title>
        <authorList>
            <person name="Oxley P.R."/>
            <person name="Ji L."/>
            <person name="Fetter-Pruneda I."/>
            <person name="McKenzie S.K."/>
            <person name="Li C."/>
            <person name="Hu H."/>
            <person name="Zhang G."/>
            <person name="Kronauer D.J."/>
        </authorList>
    </citation>
    <scope>NUCLEOTIDE SEQUENCE [LARGE SCALE GENOMIC DNA]</scope>
</reference>
<evidence type="ECO:0000313" key="3">
    <source>
        <dbReference type="Proteomes" id="UP000053097"/>
    </source>
</evidence>
<keyword evidence="3" id="KW-1185">Reference proteome</keyword>
<dbReference type="OMA" id="SEECWEE"/>
<dbReference type="OrthoDB" id="7700353at2759"/>
<dbReference type="Proteomes" id="UP000053097">
    <property type="component" value="Unassembled WGS sequence"/>
</dbReference>
<dbReference type="EMBL" id="KK107194">
    <property type="protein sequence ID" value="EZA55671.1"/>
    <property type="molecule type" value="Genomic_DNA"/>
</dbReference>
<evidence type="ECO:0008006" key="4">
    <source>
        <dbReference type="Google" id="ProtNLM"/>
    </source>
</evidence>
<name>A0A026WJ45_OOCBI</name>
<evidence type="ECO:0000256" key="1">
    <source>
        <dbReference type="SAM" id="MobiDB-lite"/>
    </source>
</evidence>
<proteinExistence type="predicted"/>
<accession>A0A026WJ45</accession>
<organism evidence="2 3">
    <name type="scientific">Ooceraea biroi</name>
    <name type="common">Clonal raider ant</name>
    <name type="synonym">Cerapachys biroi</name>
    <dbReference type="NCBI Taxonomy" id="2015173"/>
    <lineage>
        <taxon>Eukaryota</taxon>
        <taxon>Metazoa</taxon>
        <taxon>Ecdysozoa</taxon>
        <taxon>Arthropoda</taxon>
        <taxon>Hexapoda</taxon>
        <taxon>Insecta</taxon>
        <taxon>Pterygota</taxon>
        <taxon>Neoptera</taxon>
        <taxon>Endopterygota</taxon>
        <taxon>Hymenoptera</taxon>
        <taxon>Apocrita</taxon>
        <taxon>Aculeata</taxon>
        <taxon>Formicoidea</taxon>
        <taxon>Formicidae</taxon>
        <taxon>Dorylinae</taxon>
        <taxon>Ooceraea</taxon>
    </lineage>
</organism>
<evidence type="ECO:0000313" key="2">
    <source>
        <dbReference type="EMBL" id="EZA55671.1"/>
    </source>
</evidence>
<feature type="compositionally biased region" description="Basic and acidic residues" evidence="1">
    <location>
        <begin position="36"/>
        <end position="48"/>
    </location>
</feature>
<sequence length="396" mass="44679">MGKKRGAQDNPPAQKNVKRVAPPSPLDGSTPIQKETQGDKTKGERKADSSPPIRYIKSDSGPFRTILTFQPTEEDGKRSPPLDMEIARTLTRMGVVFNLVERIGRLKWIIFFKNCSDANNACNNLFVKESRYSIHIPWYFVYRKIVIKGVSTDVTSEECWEELSGSNKEYKFRKDDILRMRRRKEVNGEVTFVDTTSIRVNIRSASSPSYVYMWRTKLPAVAFIPNIRQCFNCGQLDHSTNFCKHSAKCLMCGEDKHENSTRCTRIPKCVNCSGKYPSLARECPEVITKRRTTELMASQNIDFNTRRLVSRDASGAPRDSGGGGGKKLREADFPMLRRGRRHPVDPSGISPSGAGPSRGHRSFASIVGGRSGQLPHADLPEETSLRQYVKDWFQPL</sequence>
<feature type="region of interest" description="Disordered" evidence="1">
    <location>
        <begin position="309"/>
        <end position="381"/>
    </location>
</feature>
<feature type="compositionally biased region" description="Low complexity" evidence="1">
    <location>
        <begin position="346"/>
        <end position="357"/>
    </location>
</feature>
<feature type="region of interest" description="Disordered" evidence="1">
    <location>
        <begin position="1"/>
        <end position="59"/>
    </location>
</feature>
<protein>
    <recommendedName>
        <fullName evidence="4">CCHC-type domain-containing protein</fullName>
    </recommendedName>
</protein>
<dbReference type="AlphaFoldDB" id="A0A026WJ45"/>
<gene>
    <name evidence="2" type="ORF">X777_04180</name>
</gene>
<dbReference type="STRING" id="2015173.A0A026WJ45"/>